<comment type="caution">
    <text evidence="2">The sequence shown here is derived from an EMBL/GenBank/DDBJ whole genome shotgun (WGS) entry which is preliminary data.</text>
</comment>
<proteinExistence type="predicted"/>
<feature type="transmembrane region" description="Helical" evidence="1">
    <location>
        <begin position="44"/>
        <end position="64"/>
    </location>
</feature>
<accession>A0AAN9Z582</accession>
<protein>
    <submittedName>
        <fullName evidence="2">Uncharacterized protein</fullName>
    </submittedName>
</protein>
<evidence type="ECO:0000256" key="1">
    <source>
        <dbReference type="SAM" id="Phobius"/>
    </source>
</evidence>
<evidence type="ECO:0000313" key="3">
    <source>
        <dbReference type="Proteomes" id="UP001378592"/>
    </source>
</evidence>
<dbReference type="EMBL" id="JAZDUA010000091">
    <property type="protein sequence ID" value="KAK7868588.1"/>
    <property type="molecule type" value="Genomic_DNA"/>
</dbReference>
<reference evidence="2 3" key="1">
    <citation type="submission" date="2024-03" db="EMBL/GenBank/DDBJ databases">
        <title>The genome assembly and annotation of the cricket Gryllus longicercus Weissman &amp; Gray.</title>
        <authorList>
            <person name="Szrajer S."/>
            <person name="Gray D."/>
            <person name="Ylla G."/>
        </authorList>
    </citation>
    <scope>NUCLEOTIDE SEQUENCE [LARGE SCALE GENOMIC DNA]</scope>
    <source>
        <strain evidence="2">DAG 2021-001</strain>
        <tissue evidence="2">Whole body minus gut</tissue>
    </source>
</reference>
<gene>
    <name evidence="2" type="ORF">R5R35_009478</name>
</gene>
<keyword evidence="3" id="KW-1185">Reference proteome</keyword>
<keyword evidence="1" id="KW-0472">Membrane</keyword>
<keyword evidence="1" id="KW-1133">Transmembrane helix</keyword>
<dbReference type="AlphaFoldDB" id="A0AAN9Z582"/>
<dbReference type="Proteomes" id="UP001378592">
    <property type="component" value="Unassembled WGS sequence"/>
</dbReference>
<organism evidence="2 3">
    <name type="scientific">Gryllus longicercus</name>
    <dbReference type="NCBI Taxonomy" id="2509291"/>
    <lineage>
        <taxon>Eukaryota</taxon>
        <taxon>Metazoa</taxon>
        <taxon>Ecdysozoa</taxon>
        <taxon>Arthropoda</taxon>
        <taxon>Hexapoda</taxon>
        <taxon>Insecta</taxon>
        <taxon>Pterygota</taxon>
        <taxon>Neoptera</taxon>
        <taxon>Polyneoptera</taxon>
        <taxon>Orthoptera</taxon>
        <taxon>Ensifera</taxon>
        <taxon>Gryllidea</taxon>
        <taxon>Grylloidea</taxon>
        <taxon>Gryllidae</taxon>
        <taxon>Gryllinae</taxon>
        <taxon>Gryllus</taxon>
    </lineage>
</organism>
<name>A0AAN9Z582_9ORTH</name>
<evidence type="ECO:0000313" key="2">
    <source>
        <dbReference type="EMBL" id="KAK7868588.1"/>
    </source>
</evidence>
<keyword evidence="1" id="KW-0812">Transmembrane</keyword>
<sequence length="73" mass="8340">MIPLRCIAKSALAIRQVIVPRRSFRRGDGNISAPPKNCITTKQMIMMGAVMILGMWTYPVYILGRIKKDYEKQ</sequence>